<dbReference type="InterPro" id="IPR002514">
    <property type="entry name" value="Transposase_8"/>
</dbReference>
<dbReference type="AlphaFoldDB" id="A0AA41YTI2"/>
<keyword evidence="3" id="KW-1185">Reference proteome</keyword>
<dbReference type="RefSeq" id="WP_282583278.1">
    <property type="nucleotide sequence ID" value="NZ_JAMOIM010000001.1"/>
</dbReference>
<dbReference type="GO" id="GO:0006313">
    <property type="term" value="P:DNA transposition"/>
    <property type="evidence" value="ECO:0007669"/>
    <property type="project" value="InterPro"/>
</dbReference>
<dbReference type="Pfam" id="PF01527">
    <property type="entry name" value="HTH_Tnp_1"/>
    <property type="match status" value="1"/>
</dbReference>
<dbReference type="SUPFAM" id="SSF46689">
    <property type="entry name" value="Homeodomain-like"/>
    <property type="match status" value="1"/>
</dbReference>
<dbReference type="Proteomes" id="UP001165667">
    <property type="component" value="Unassembled WGS sequence"/>
</dbReference>
<dbReference type="InterPro" id="IPR009057">
    <property type="entry name" value="Homeodomain-like_sf"/>
</dbReference>
<name>A0AA41YTI2_9HYPH</name>
<proteinExistence type="predicted"/>
<dbReference type="GO" id="GO:0004803">
    <property type="term" value="F:transposase activity"/>
    <property type="evidence" value="ECO:0007669"/>
    <property type="project" value="InterPro"/>
</dbReference>
<protein>
    <submittedName>
        <fullName evidence="2">Transposase</fullName>
    </submittedName>
</protein>
<reference evidence="2" key="1">
    <citation type="submission" date="2022-05" db="EMBL/GenBank/DDBJ databases">
        <authorList>
            <person name="Pankratov T."/>
        </authorList>
    </citation>
    <scope>NUCLEOTIDE SEQUENCE</scope>
    <source>
        <strain evidence="2">BP6-180914</strain>
    </source>
</reference>
<comment type="caution">
    <text evidence="2">The sequence shown here is derived from an EMBL/GenBank/DDBJ whole genome shotgun (WGS) entry which is preliminary data.</text>
</comment>
<accession>A0AA41YTI2</accession>
<evidence type="ECO:0000313" key="3">
    <source>
        <dbReference type="Proteomes" id="UP001165667"/>
    </source>
</evidence>
<dbReference type="EMBL" id="JAMOIM010000001">
    <property type="protein sequence ID" value="MCW6506941.1"/>
    <property type="molecule type" value="Genomic_DNA"/>
</dbReference>
<feature type="coiled-coil region" evidence="1">
    <location>
        <begin position="62"/>
        <end position="89"/>
    </location>
</feature>
<evidence type="ECO:0000313" key="2">
    <source>
        <dbReference type="EMBL" id="MCW6506941.1"/>
    </source>
</evidence>
<organism evidence="2 3">
    <name type="scientific">Lichenifustis flavocetrariae</name>
    <dbReference type="NCBI Taxonomy" id="2949735"/>
    <lineage>
        <taxon>Bacteria</taxon>
        <taxon>Pseudomonadati</taxon>
        <taxon>Pseudomonadota</taxon>
        <taxon>Alphaproteobacteria</taxon>
        <taxon>Hyphomicrobiales</taxon>
        <taxon>Lichenihabitantaceae</taxon>
        <taxon>Lichenifustis</taxon>
    </lineage>
</organism>
<dbReference type="Gene3D" id="1.10.10.60">
    <property type="entry name" value="Homeodomain-like"/>
    <property type="match status" value="1"/>
</dbReference>
<evidence type="ECO:0000256" key="1">
    <source>
        <dbReference type="SAM" id="Coils"/>
    </source>
</evidence>
<dbReference type="GO" id="GO:0003677">
    <property type="term" value="F:DNA binding"/>
    <property type="evidence" value="ECO:0007669"/>
    <property type="project" value="InterPro"/>
</dbReference>
<keyword evidence="1" id="KW-0175">Coiled coil</keyword>
<gene>
    <name evidence="2" type="ORF">M8523_02765</name>
</gene>
<sequence length="107" mass="12294">MPKTRPPYSAEFRRQMVDLVRAGRHPDDFAREFEPTAQSIRNWTADADKKESRREEVLPGLNVAERDELIRLRRENKQLRVERDILSKAAAWFARETGALPSGSSGS</sequence>